<proteinExistence type="predicted"/>
<comment type="caution">
    <text evidence="1">The sequence shown here is derived from an EMBL/GenBank/DDBJ whole genome shotgun (WGS) entry which is preliminary data.</text>
</comment>
<evidence type="ECO:0000313" key="1">
    <source>
        <dbReference type="EMBL" id="NYZ64462.1"/>
    </source>
</evidence>
<reference evidence="1 2" key="1">
    <citation type="submission" date="2020-07" db="EMBL/GenBank/DDBJ databases">
        <title>Endozoicomonas sp. nov., isolated from sediment.</title>
        <authorList>
            <person name="Gu T."/>
        </authorList>
    </citation>
    <scope>NUCLEOTIDE SEQUENCE [LARGE SCALE GENOMIC DNA]</scope>
    <source>
        <strain evidence="1 2">SM1973</strain>
    </source>
</reference>
<dbReference type="RefSeq" id="WP_180566496.1">
    <property type="nucleotide sequence ID" value="NZ_JACCKB010000001.1"/>
</dbReference>
<accession>A0A853HZD5</accession>
<dbReference type="AlphaFoldDB" id="A0A853HZD5"/>
<dbReference type="EMBL" id="JACCKB010000001">
    <property type="protein sequence ID" value="NYZ64462.1"/>
    <property type="molecule type" value="Genomic_DNA"/>
</dbReference>
<dbReference type="Proteomes" id="UP000569732">
    <property type="component" value="Unassembled WGS sequence"/>
</dbReference>
<evidence type="ECO:0000313" key="2">
    <source>
        <dbReference type="Proteomes" id="UP000569732"/>
    </source>
</evidence>
<sequence length="206" mass="23274">MALEQDISRLVEASNKLTSIVDGKISQIDQLLQDAESKFDTWREQRDILGDINKHGVFKSNIFQGHIYSTHDANYISSAGDLPIEDLGTTDNVYVHFKTPLNINKHSEMFWFNIRGYSYGSASIINETIAGYCYKTNLDLISMDNHGNMSPEAYKDSKGNVVLRIFLPNCYYTTISIDTMRVGNGRLFENGDLIAKLSLAKNINFN</sequence>
<protein>
    <submittedName>
        <fullName evidence="1">Uncharacterized protein</fullName>
    </submittedName>
</protein>
<keyword evidence="2" id="KW-1185">Reference proteome</keyword>
<name>A0A853HZD5_9GAMM</name>
<organism evidence="1 2">
    <name type="scientific">Spartinivicinus marinus</name>
    <dbReference type="NCBI Taxonomy" id="2994442"/>
    <lineage>
        <taxon>Bacteria</taxon>
        <taxon>Pseudomonadati</taxon>
        <taxon>Pseudomonadota</taxon>
        <taxon>Gammaproteobacteria</taxon>
        <taxon>Oceanospirillales</taxon>
        <taxon>Zooshikellaceae</taxon>
        <taxon>Spartinivicinus</taxon>
    </lineage>
</organism>
<gene>
    <name evidence="1" type="ORF">H0A36_00490</name>
</gene>